<feature type="transmembrane region" description="Helical" evidence="1">
    <location>
        <begin position="132"/>
        <end position="153"/>
    </location>
</feature>
<evidence type="ECO:0000256" key="1">
    <source>
        <dbReference type="SAM" id="Phobius"/>
    </source>
</evidence>
<protein>
    <submittedName>
        <fullName evidence="2">Uncharacterized protein</fullName>
    </submittedName>
</protein>
<keyword evidence="3" id="KW-1185">Reference proteome</keyword>
<organism evidence="2 3">
    <name type="scientific">Collibacillus ludicampi</name>
    <dbReference type="NCBI Taxonomy" id="2771369"/>
    <lineage>
        <taxon>Bacteria</taxon>
        <taxon>Bacillati</taxon>
        <taxon>Bacillota</taxon>
        <taxon>Bacilli</taxon>
        <taxon>Bacillales</taxon>
        <taxon>Alicyclobacillaceae</taxon>
        <taxon>Collibacillus</taxon>
    </lineage>
</organism>
<accession>A0AAV4LFK7</accession>
<keyword evidence="1" id="KW-1133">Transmembrane helix</keyword>
<dbReference type="EMBL" id="BOQE01000001">
    <property type="protein sequence ID" value="GIM46611.1"/>
    <property type="molecule type" value="Genomic_DNA"/>
</dbReference>
<sequence length="178" mass="21070">MLQTKQARIQNEQERKRIFWTIGITLIFSLWGIWYTLHSFPLSFHTQSFKHFFKEFGSYARIAFFFVFAHYVLKLVLQKRYLDRWAQIKQGVIFLSRMARQWHVPVAIAAMGIVLIHAIGAILYGFTLDFHYVTGLVSLLILFPLAISGILRYKKMDRKWHWVLGLSFGILFLIHSFL</sequence>
<keyword evidence="1" id="KW-0812">Transmembrane</keyword>
<feature type="transmembrane region" description="Helical" evidence="1">
    <location>
        <begin position="160"/>
        <end position="177"/>
    </location>
</feature>
<proteinExistence type="predicted"/>
<dbReference type="Proteomes" id="UP001057291">
    <property type="component" value="Unassembled WGS sequence"/>
</dbReference>
<evidence type="ECO:0000313" key="2">
    <source>
        <dbReference type="EMBL" id="GIM46611.1"/>
    </source>
</evidence>
<gene>
    <name evidence="2" type="ORF">DNHGIG_21600</name>
</gene>
<reference evidence="2" key="1">
    <citation type="journal article" date="2023" name="Int. J. Syst. Evol. Microbiol.">
        <title>Collibacillus ludicampi gen. nov., sp. nov., a new soil bacterium of the family Alicyclobacillaceae.</title>
        <authorList>
            <person name="Jojima T."/>
            <person name="Ioku Y."/>
            <person name="Fukuta Y."/>
            <person name="Shirasaka N."/>
            <person name="Matsumura Y."/>
            <person name="Mori M."/>
        </authorList>
    </citation>
    <scope>NUCLEOTIDE SEQUENCE</scope>
    <source>
        <strain evidence="2">TP075</strain>
    </source>
</reference>
<comment type="caution">
    <text evidence="2">The sequence shown here is derived from an EMBL/GenBank/DDBJ whole genome shotgun (WGS) entry which is preliminary data.</text>
</comment>
<feature type="transmembrane region" description="Helical" evidence="1">
    <location>
        <begin position="57"/>
        <end position="77"/>
    </location>
</feature>
<keyword evidence="1" id="KW-0472">Membrane</keyword>
<name>A0AAV4LFK7_9BACL</name>
<dbReference type="RefSeq" id="WP_282199685.1">
    <property type="nucleotide sequence ID" value="NZ_BOQE01000001.1"/>
</dbReference>
<feature type="transmembrane region" description="Helical" evidence="1">
    <location>
        <begin position="104"/>
        <end position="126"/>
    </location>
</feature>
<feature type="transmembrane region" description="Helical" evidence="1">
    <location>
        <begin position="18"/>
        <end position="37"/>
    </location>
</feature>
<evidence type="ECO:0000313" key="3">
    <source>
        <dbReference type="Proteomes" id="UP001057291"/>
    </source>
</evidence>
<dbReference type="AlphaFoldDB" id="A0AAV4LFK7"/>